<dbReference type="AlphaFoldDB" id="A0A2V1IRG6"/>
<evidence type="ECO:0008006" key="3">
    <source>
        <dbReference type="Google" id="ProtNLM"/>
    </source>
</evidence>
<sequence length="275" mass="31693">MSVSKFKRVLWTLNEFVKASSSGISMNELSDKWANSPMNDEKEPGIPERTFHRLRRNVESIFDVEIECIKGIEPRYRVSSNDLGPGDGNLYNLILNKATKDERSKSVREILGLILLGADIPSGDMEAVKDIMHKLRRIPFDYGKQLIASVESGDIKGADCAEWDEHYRGYVCLWNEADYNRTDLWLSIGIYDDRVLFYIVTATQDSAYHAKVSELLDVDNGEMYRGDYWWYEPTDKSLFQLDFQTFPDMNEVKRRAELLIAKIAGLPDEIQKLEE</sequence>
<gene>
    <name evidence="1" type="ORF">C5O25_08225</name>
</gene>
<evidence type="ECO:0000313" key="2">
    <source>
        <dbReference type="Proteomes" id="UP000244925"/>
    </source>
</evidence>
<accession>A0A2V1IRG6</accession>
<organism evidence="1 2">
    <name type="scientific">Paramuribaculum intestinale</name>
    <dbReference type="NCBI Taxonomy" id="2094151"/>
    <lineage>
        <taxon>Bacteria</taxon>
        <taxon>Pseudomonadati</taxon>
        <taxon>Bacteroidota</taxon>
        <taxon>Bacteroidia</taxon>
        <taxon>Bacteroidales</taxon>
        <taxon>Muribaculaceae</taxon>
        <taxon>Paramuribaculum</taxon>
    </lineage>
</organism>
<proteinExistence type="predicted"/>
<comment type="caution">
    <text evidence="1">The sequence shown here is derived from an EMBL/GenBank/DDBJ whole genome shotgun (WGS) entry which is preliminary data.</text>
</comment>
<evidence type="ECO:0000313" key="1">
    <source>
        <dbReference type="EMBL" id="PWB07044.1"/>
    </source>
</evidence>
<name>A0A2V1IRG6_9BACT</name>
<protein>
    <recommendedName>
        <fullName evidence="3">WYL domain-containing protein</fullName>
    </recommendedName>
</protein>
<dbReference type="EMBL" id="PUBV01000016">
    <property type="protein sequence ID" value="PWB07044.1"/>
    <property type="molecule type" value="Genomic_DNA"/>
</dbReference>
<reference evidence="2" key="1">
    <citation type="submission" date="2018-02" db="EMBL/GenBank/DDBJ databases">
        <authorList>
            <person name="Clavel T."/>
            <person name="Strowig T."/>
        </authorList>
    </citation>
    <scope>NUCLEOTIDE SEQUENCE [LARGE SCALE GENOMIC DNA]</scope>
    <source>
        <strain evidence="2">DSM 100764</strain>
    </source>
</reference>
<dbReference type="Proteomes" id="UP000244925">
    <property type="component" value="Unassembled WGS sequence"/>
</dbReference>
<keyword evidence="2" id="KW-1185">Reference proteome</keyword>